<evidence type="ECO:0000256" key="6">
    <source>
        <dbReference type="SAM" id="SignalP"/>
    </source>
</evidence>
<proteinExistence type="inferred from homology"/>
<dbReference type="CDD" id="cd00326">
    <property type="entry name" value="alpha_CA"/>
    <property type="match status" value="1"/>
</dbReference>
<evidence type="ECO:0000256" key="2">
    <source>
        <dbReference type="ARBA" id="ARBA00012925"/>
    </source>
</evidence>
<evidence type="ECO:0000256" key="3">
    <source>
        <dbReference type="ARBA" id="ARBA00022723"/>
    </source>
</evidence>
<dbReference type="EC" id="4.2.1.1" evidence="2"/>
<sequence length="350" mass="38857">MIHPETYRPSAVSNLLTISPLVILALLSYGAPADAAAKGHIDFGYSGPHGPAHWAEDYDTCFGKHQSPINILEHDVRDTNLPPLLFSGLDLPRKVYLVNNGHTALLHASKDSEKAYMSGGPLNGTYVFEQLHFHWGENDREGSEDLINNHSFAMELHAVFYKDDYGSMNGAVAYRDGLAVLAFFFEAEADNKANPMFDDLVEALPKIEKVGSEIRLKDSLRLENLLDPAGPPDDRMQNYFTYNGSLTTPPCSEVVTWIDFKHPLFLSHAQIAAFRDITSSEGQKLTHNFRPVQPLADRLVLHNSPKRLTGEISEKTNEILADEQQPSSASSPEYAALAYVFLILSAYNAR</sequence>
<organism evidence="8 9">
    <name type="scientific">Nasonia vitripennis</name>
    <name type="common">Parasitic wasp</name>
    <dbReference type="NCBI Taxonomy" id="7425"/>
    <lineage>
        <taxon>Eukaryota</taxon>
        <taxon>Metazoa</taxon>
        <taxon>Ecdysozoa</taxon>
        <taxon>Arthropoda</taxon>
        <taxon>Hexapoda</taxon>
        <taxon>Insecta</taxon>
        <taxon>Pterygota</taxon>
        <taxon>Neoptera</taxon>
        <taxon>Endopterygota</taxon>
        <taxon>Hymenoptera</taxon>
        <taxon>Apocrita</taxon>
        <taxon>Proctotrupomorpha</taxon>
        <taxon>Chalcidoidea</taxon>
        <taxon>Pteromalidae</taxon>
        <taxon>Pteromalinae</taxon>
        <taxon>Nasonia</taxon>
    </lineage>
</organism>
<accession>A0A7M7G6Q5</accession>
<dbReference type="SMR" id="A0A7M7G6Q5"/>
<keyword evidence="3" id="KW-0479">Metal-binding</keyword>
<name>A0A7M7G6Q5_NASVI</name>
<dbReference type="GO" id="GO:0008270">
    <property type="term" value="F:zinc ion binding"/>
    <property type="evidence" value="ECO:0007669"/>
    <property type="project" value="InterPro"/>
</dbReference>
<keyword evidence="9" id="KW-1185">Reference proteome</keyword>
<evidence type="ECO:0000256" key="4">
    <source>
        <dbReference type="ARBA" id="ARBA00022833"/>
    </source>
</evidence>
<keyword evidence="6" id="KW-0732">Signal</keyword>
<evidence type="ECO:0000313" key="8">
    <source>
        <dbReference type="EnsemblMetazoa" id="XP_001605381"/>
    </source>
</evidence>
<reference evidence="8" key="1">
    <citation type="submission" date="2021-01" db="UniProtKB">
        <authorList>
            <consortium name="EnsemblMetazoa"/>
        </authorList>
    </citation>
    <scope>IDENTIFICATION</scope>
</reference>
<dbReference type="KEGG" id="nvi:100121774"/>
<dbReference type="Proteomes" id="UP000002358">
    <property type="component" value="Chromosome 4"/>
</dbReference>
<keyword evidence="5" id="KW-0325">Glycoprotein</keyword>
<dbReference type="OMA" id="MHAVFYK"/>
<dbReference type="PANTHER" id="PTHR18952:SF124">
    <property type="entry name" value="CARBONIC ANHYDRASE 7"/>
    <property type="match status" value="1"/>
</dbReference>
<dbReference type="OrthoDB" id="429145at2759"/>
<dbReference type="Gene3D" id="3.10.200.10">
    <property type="entry name" value="Alpha carbonic anhydrase"/>
    <property type="match status" value="1"/>
</dbReference>
<comment type="similarity">
    <text evidence="1">Belongs to the alpha-carbonic anhydrase family.</text>
</comment>
<dbReference type="InParanoid" id="A0A7M7G6Q5"/>
<dbReference type="SUPFAM" id="SSF51069">
    <property type="entry name" value="Carbonic anhydrase"/>
    <property type="match status" value="1"/>
</dbReference>
<evidence type="ECO:0000259" key="7">
    <source>
        <dbReference type="PROSITE" id="PS51144"/>
    </source>
</evidence>
<dbReference type="InterPro" id="IPR036398">
    <property type="entry name" value="CA_dom_sf"/>
</dbReference>
<feature type="signal peptide" evidence="6">
    <location>
        <begin position="1"/>
        <end position="35"/>
    </location>
</feature>
<dbReference type="AlphaFoldDB" id="A0A7M7G6Q5"/>
<keyword evidence="4" id="KW-0862">Zinc</keyword>
<feature type="chain" id="PRO_5029847522" description="carbonic anhydrase" evidence="6">
    <location>
        <begin position="36"/>
        <end position="350"/>
    </location>
</feature>
<dbReference type="PROSITE" id="PS51144">
    <property type="entry name" value="ALPHA_CA_2"/>
    <property type="match status" value="1"/>
</dbReference>
<evidence type="ECO:0000313" key="9">
    <source>
        <dbReference type="Proteomes" id="UP000002358"/>
    </source>
</evidence>
<dbReference type="EnsemblMetazoa" id="XM_001605331">
    <property type="protein sequence ID" value="XP_001605381"/>
    <property type="gene ID" value="LOC100121774"/>
</dbReference>
<dbReference type="InterPro" id="IPR001148">
    <property type="entry name" value="CA_dom"/>
</dbReference>
<dbReference type="FunCoup" id="A0A7M7G6Q5">
    <property type="interactions" value="11"/>
</dbReference>
<dbReference type="GO" id="GO:0005737">
    <property type="term" value="C:cytoplasm"/>
    <property type="evidence" value="ECO:0007669"/>
    <property type="project" value="TreeGrafter"/>
</dbReference>
<dbReference type="InterPro" id="IPR023561">
    <property type="entry name" value="Carbonic_anhydrase_a-class"/>
</dbReference>
<feature type="domain" description="Alpha-carbonic anhydrase" evidence="7">
    <location>
        <begin position="41"/>
        <end position="304"/>
    </location>
</feature>
<gene>
    <name evidence="8" type="primary">100121774</name>
</gene>
<evidence type="ECO:0000256" key="1">
    <source>
        <dbReference type="ARBA" id="ARBA00010718"/>
    </source>
</evidence>
<dbReference type="GO" id="GO:0004089">
    <property type="term" value="F:carbonate dehydratase activity"/>
    <property type="evidence" value="ECO:0007669"/>
    <property type="project" value="UniProtKB-EC"/>
</dbReference>
<protein>
    <recommendedName>
        <fullName evidence="2">carbonic anhydrase</fullName>
        <ecNumber evidence="2">4.2.1.1</ecNumber>
    </recommendedName>
</protein>
<dbReference type="Pfam" id="PF00194">
    <property type="entry name" value="Carb_anhydrase"/>
    <property type="match status" value="1"/>
</dbReference>
<dbReference type="FunFam" id="3.10.200.10:FF:000003">
    <property type="entry name" value="Carbonic anhydrase 12"/>
    <property type="match status" value="1"/>
</dbReference>
<dbReference type="PANTHER" id="PTHR18952">
    <property type="entry name" value="CARBONIC ANHYDRASE"/>
    <property type="match status" value="1"/>
</dbReference>
<dbReference type="SMART" id="SM01057">
    <property type="entry name" value="Carb_anhydrase"/>
    <property type="match status" value="1"/>
</dbReference>
<evidence type="ECO:0000256" key="5">
    <source>
        <dbReference type="ARBA" id="ARBA00023180"/>
    </source>
</evidence>